<keyword evidence="2" id="KW-0812">Transmembrane</keyword>
<accession>A0ABX1TPH0</accession>
<dbReference type="InterPro" id="IPR027417">
    <property type="entry name" value="P-loop_NTPase"/>
</dbReference>
<keyword evidence="4" id="KW-1185">Reference proteome</keyword>
<comment type="caution">
    <text evidence="3">The sequence shown here is derived from an EMBL/GenBank/DDBJ whole genome shotgun (WGS) entry which is preliminary data.</text>
</comment>
<dbReference type="PANTHER" id="PTHR30121:SF6">
    <property type="entry name" value="SLR6007 PROTEIN"/>
    <property type="match status" value="1"/>
</dbReference>
<keyword evidence="2" id="KW-0472">Membrane</keyword>
<feature type="transmembrane region" description="Helical" evidence="2">
    <location>
        <begin position="41"/>
        <end position="74"/>
    </location>
</feature>
<dbReference type="PANTHER" id="PTHR30121">
    <property type="entry name" value="UNCHARACTERIZED PROTEIN YJGR-RELATED"/>
    <property type="match status" value="1"/>
</dbReference>
<evidence type="ECO:0000256" key="2">
    <source>
        <dbReference type="SAM" id="Phobius"/>
    </source>
</evidence>
<keyword evidence="2" id="KW-1133">Transmembrane helix</keyword>
<dbReference type="SUPFAM" id="SSF52540">
    <property type="entry name" value="P-loop containing nucleoside triphosphate hydrolases"/>
    <property type="match status" value="1"/>
</dbReference>
<gene>
    <name evidence="3" type="ORF">E4P82_20260</name>
</gene>
<proteinExistence type="predicted"/>
<reference evidence="3 4" key="1">
    <citation type="submission" date="2019-03" db="EMBL/GenBank/DDBJ databases">
        <title>Metabolic reconstructions from genomes of highly enriched 'Candidatus Accumulibacter' and 'Candidatus Competibacter' bioreactor populations.</title>
        <authorList>
            <person name="Annavajhala M.K."/>
            <person name="Welles L."/>
            <person name="Abbas B."/>
            <person name="Sorokin D."/>
            <person name="Park H."/>
            <person name="Van Loosdrecht M."/>
            <person name="Chandran K."/>
        </authorList>
    </citation>
    <scope>NUCLEOTIDE SEQUENCE [LARGE SCALE GENOMIC DNA]</scope>
    <source>
        <strain evidence="3 4">SBR_G</strain>
    </source>
</reference>
<evidence type="ECO:0008006" key="5">
    <source>
        <dbReference type="Google" id="ProtNLM"/>
    </source>
</evidence>
<feature type="region of interest" description="Disordered" evidence="1">
    <location>
        <begin position="770"/>
        <end position="803"/>
    </location>
</feature>
<feature type="region of interest" description="Disordered" evidence="1">
    <location>
        <begin position="685"/>
        <end position="722"/>
    </location>
</feature>
<sequence length="843" mass="90664">MNKDPLYGIDLDRAVTARDAQRDSRTLGQRLAAAGRDPNVLGIACFVLAGVVWCVPALVDLGALGGLAIGLWAWRVRPVLPLKLPATHRGLDPHEWAPGTRTPQPARGLAFLGNDRTTNEELYLSDDDLRTHLLVLGGTGAGKTEAMTSLAANTLLWGSGFTYVDGKGDARLWTQIQAMARACGREDDVQVLNFLTGSTDVDPHGPGAARLSNTFNPFLHGSADAITQLLIAQMAEAGGDSATWKDKAIGLLTAYVRTLVAMRDRGRDEQNRPFTLDVGALRAYLPLDNLIDLYLRARDRVEGFAVPGPALESLQTYLESVPGFQDPARLLAQHGQRLSAELIRARAYPLQPDPQTYLQHGYLQNQFSRMFGQLADVYGHIFRVGEGEIDLADIVLQRRILVVMLPALEKSPDELASLGKLLIGALKTMLAMGLGARLEGSHREVIDRRPVAALAPYLGVFDEYGYYAVRGFAVVPAQARSLGFSMCFGGQDLQSFGKASREEAAAIVANTLTKVGMFVEDPQETMELFEKLGGQALAVQGSGLTQSDHALLAGFYRAAPNAVYERRPRIDPLDLRAQHTGEAHVLRGTTIVRAKLFFAGTFRLAAYRLNRFIALGAADTLTPSAALTPTVADGVATFSDRAPGPAMPAALAERNRIVTTPSAGATVAESFAHRLIDDYLRGHPEQEAVREESVREEPASRETASAVDPPTAVDTTHPPVPSDEAIRATVEAVIAESVRQDTPAGVEILPLEAEESDFDAEGFLAPPGELPATAAPPIPRKSSTAPASTVTLDPPPVARPRPRAALPRVAVDRLEELAAPDAVFNLDVREVHPTGEREDTGEG</sequence>
<feature type="compositionally biased region" description="Basic and acidic residues" evidence="1">
    <location>
        <begin position="685"/>
        <end position="700"/>
    </location>
</feature>
<dbReference type="Proteomes" id="UP000760480">
    <property type="component" value="Unassembled WGS sequence"/>
</dbReference>
<evidence type="ECO:0000313" key="4">
    <source>
        <dbReference type="Proteomes" id="UP000760480"/>
    </source>
</evidence>
<dbReference type="EMBL" id="SPMZ01000088">
    <property type="protein sequence ID" value="NMQ21327.1"/>
    <property type="molecule type" value="Genomic_DNA"/>
</dbReference>
<organism evidence="3 4">
    <name type="scientific">Candidatus Competibacter phosphatis</name>
    <dbReference type="NCBI Taxonomy" id="221280"/>
    <lineage>
        <taxon>Bacteria</taxon>
        <taxon>Pseudomonadati</taxon>
        <taxon>Pseudomonadota</taxon>
        <taxon>Gammaproteobacteria</taxon>
        <taxon>Candidatus Competibacteraceae</taxon>
        <taxon>Candidatus Competibacter</taxon>
    </lineage>
</organism>
<protein>
    <recommendedName>
        <fullName evidence="5">TraD/TraG TraM recognition site domain-containing protein</fullName>
    </recommendedName>
</protein>
<dbReference type="InterPro" id="IPR051162">
    <property type="entry name" value="T4SS_component"/>
</dbReference>
<dbReference type="Gene3D" id="3.40.50.300">
    <property type="entry name" value="P-loop containing nucleotide triphosphate hydrolases"/>
    <property type="match status" value="2"/>
</dbReference>
<feature type="compositionally biased region" description="Polar residues" evidence="1">
    <location>
        <begin position="781"/>
        <end position="791"/>
    </location>
</feature>
<evidence type="ECO:0000256" key="1">
    <source>
        <dbReference type="SAM" id="MobiDB-lite"/>
    </source>
</evidence>
<dbReference type="RefSeq" id="WP_169250598.1">
    <property type="nucleotide sequence ID" value="NZ_SPMZ01000088.1"/>
</dbReference>
<evidence type="ECO:0000313" key="3">
    <source>
        <dbReference type="EMBL" id="NMQ21327.1"/>
    </source>
</evidence>
<name>A0ABX1TPH0_9GAMM</name>